<feature type="non-terminal residue" evidence="1">
    <location>
        <position position="1"/>
    </location>
</feature>
<name>A0ACB8T5U3_9AGAM</name>
<reference evidence="1" key="2">
    <citation type="journal article" date="2022" name="New Phytol.">
        <title>Evolutionary transition to the ectomycorrhizal habit in the genomes of a hyperdiverse lineage of mushroom-forming fungi.</title>
        <authorList>
            <person name="Looney B."/>
            <person name="Miyauchi S."/>
            <person name="Morin E."/>
            <person name="Drula E."/>
            <person name="Courty P.E."/>
            <person name="Kohler A."/>
            <person name="Kuo A."/>
            <person name="LaButti K."/>
            <person name="Pangilinan J."/>
            <person name="Lipzen A."/>
            <person name="Riley R."/>
            <person name="Andreopoulos W."/>
            <person name="He G."/>
            <person name="Johnson J."/>
            <person name="Nolan M."/>
            <person name="Tritt A."/>
            <person name="Barry K.W."/>
            <person name="Grigoriev I.V."/>
            <person name="Nagy L.G."/>
            <person name="Hibbett D."/>
            <person name="Henrissat B."/>
            <person name="Matheny P.B."/>
            <person name="Labbe J."/>
            <person name="Martin F.M."/>
        </authorList>
    </citation>
    <scope>NUCLEOTIDE SEQUENCE</scope>
    <source>
        <strain evidence="1">HHB10654</strain>
    </source>
</reference>
<proteinExistence type="predicted"/>
<accession>A0ACB8T5U3</accession>
<dbReference type="Proteomes" id="UP000814140">
    <property type="component" value="Unassembled WGS sequence"/>
</dbReference>
<dbReference type="EMBL" id="MU277200">
    <property type="protein sequence ID" value="KAI0064130.1"/>
    <property type="molecule type" value="Genomic_DNA"/>
</dbReference>
<protein>
    <submittedName>
        <fullName evidence="1">Uncharacterized protein</fullName>
    </submittedName>
</protein>
<reference evidence="1" key="1">
    <citation type="submission" date="2021-03" db="EMBL/GenBank/DDBJ databases">
        <authorList>
            <consortium name="DOE Joint Genome Institute"/>
            <person name="Ahrendt S."/>
            <person name="Looney B.P."/>
            <person name="Miyauchi S."/>
            <person name="Morin E."/>
            <person name="Drula E."/>
            <person name="Courty P.E."/>
            <person name="Chicoki N."/>
            <person name="Fauchery L."/>
            <person name="Kohler A."/>
            <person name="Kuo A."/>
            <person name="Labutti K."/>
            <person name="Pangilinan J."/>
            <person name="Lipzen A."/>
            <person name="Riley R."/>
            <person name="Andreopoulos W."/>
            <person name="He G."/>
            <person name="Johnson J."/>
            <person name="Barry K.W."/>
            <person name="Grigoriev I.V."/>
            <person name="Nagy L."/>
            <person name="Hibbett D."/>
            <person name="Henrissat B."/>
            <person name="Matheny P.B."/>
            <person name="Labbe J."/>
            <person name="Martin F."/>
        </authorList>
    </citation>
    <scope>NUCLEOTIDE SEQUENCE</scope>
    <source>
        <strain evidence="1">HHB10654</strain>
    </source>
</reference>
<evidence type="ECO:0000313" key="2">
    <source>
        <dbReference type="Proteomes" id="UP000814140"/>
    </source>
</evidence>
<gene>
    <name evidence="1" type="ORF">BV25DRAFT_1801299</name>
</gene>
<organism evidence="1 2">
    <name type="scientific">Artomyces pyxidatus</name>
    <dbReference type="NCBI Taxonomy" id="48021"/>
    <lineage>
        <taxon>Eukaryota</taxon>
        <taxon>Fungi</taxon>
        <taxon>Dikarya</taxon>
        <taxon>Basidiomycota</taxon>
        <taxon>Agaricomycotina</taxon>
        <taxon>Agaricomycetes</taxon>
        <taxon>Russulales</taxon>
        <taxon>Auriscalpiaceae</taxon>
        <taxon>Artomyces</taxon>
    </lineage>
</organism>
<keyword evidence="2" id="KW-1185">Reference proteome</keyword>
<comment type="caution">
    <text evidence="1">The sequence shown here is derived from an EMBL/GenBank/DDBJ whole genome shotgun (WGS) entry which is preliminary data.</text>
</comment>
<sequence>YAVLAGLLPKYGRSAGAVYQTYSDLVLAQGWSEVEVVDLPSCGRCGFRGVKPEAQAAAWVVPCGLGERLSVEWVTAALRDLGGVEEAYLAIAGEDSSIVYYKLSSGIRKPSV</sequence>
<evidence type="ECO:0000313" key="1">
    <source>
        <dbReference type="EMBL" id="KAI0064130.1"/>
    </source>
</evidence>